<keyword evidence="1" id="KW-0472">Membrane</keyword>
<reference evidence="3 4" key="1">
    <citation type="journal article" date="2020" name="Nature">
        <title>Six reference-quality genomes reveal evolution of bat adaptations.</title>
        <authorList>
            <person name="Jebb D."/>
            <person name="Huang Z."/>
            <person name="Pippel M."/>
            <person name="Hughes G.M."/>
            <person name="Lavrichenko K."/>
            <person name="Devanna P."/>
            <person name="Winkler S."/>
            <person name="Jermiin L.S."/>
            <person name="Skirmuntt E.C."/>
            <person name="Katzourakis A."/>
            <person name="Burkitt-Gray L."/>
            <person name="Ray D.A."/>
            <person name="Sullivan K.A.M."/>
            <person name="Roscito J.G."/>
            <person name="Kirilenko B.M."/>
            <person name="Davalos L.M."/>
            <person name="Corthals A.P."/>
            <person name="Power M.L."/>
            <person name="Jones G."/>
            <person name="Ransome R.D."/>
            <person name="Dechmann D.K.N."/>
            <person name="Locatelli A.G."/>
            <person name="Puechmaille S.J."/>
            <person name="Fedrigo O."/>
            <person name="Jarvis E.D."/>
            <person name="Hiller M."/>
            <person name="Vernes S.C."/>
            <person name="Myers E.W."/>
            <person name="Teeling E.C."/>
        </authorList>
    </citation>
    <scope>NUCLEOTIDE SEQUENCE [LARGE SCALE GENOMIC DNA]</scope>
    <source>
        <strain evidence="3">MMolMol1</strain>
        <tissue evidence="3">Muscle</tissue>
    </source>
</reference>
<feature type="domain" description="Vesicle-trafficking protein SEC22a/c C-terminal" evidence="2">
    <location>
        <begin position="13"/>
        <end position="127"/>
    </location>
</feature>
<proteinExistence type="predicted"/>
<organism evidence="3 4">
    <name type="scientific">Molossus molossus</name>
    <name type="common">Pallas' mastiff bat</name>
    <name type="synonym">Vespertilio molossus</name>
    <dbReference type="NCBI Taxonomy" id="27622"/>
    <lineage>
        <taxon>Eukaryota</taxon>
        <taxon>Metazoa</taxon>
        <taxon>Chordata</taxon>
        <taxon>Craniata</taxon>
        <taxon>Vertebrata</taxon>
        <taxon>Euteleostomi</taxon>
        <taxon>Mammalia</taxon>
        <taxon>Eutheria</taxon>
        <taxon>Laurasiatheria</taxon>
        <taxon>Chiroptera</taxon>
        <taxon>Yangochiroptera</taxon>
        <taxon>Molossidae</taxon>
        <taxon>Molossus</taxon>
    </lineage>
</organism>
<keyword evidence="1" id="KW-0812">Transmembrane</keyword>
<comment type="caution">
    <text evidence="3">The sequence shown here is derived from an EMBL/GenBank/DDBJ whole genome shotgun (WGS) entry which is preliminary data.</text>
</comment>
<accession>A0A7J8DDC3</accession>
<dbReference type="AlphaFoldDB" id="A0A7J8DDC3"/>
<keyword evidence="4" id="KW-1185">Reference proteome</keyword>
<dbReference type="InterPro" id="IPR059071">
    <property type="entry name" value="SEC22a-c_C"/>
</dbReference>
<name>A0A7J8DDC3_MOLMO</name>
<evidence type="ECO:0000313" key="3">
    <source>
        <dbReference type="EMBL" id="KAF6421168.1"/>
    </source>
</evidence>
<dbReference type="Proteomes" id="UP000550707">
    <property type="component" value="Unassembled WGS sequence"/>
</dbReference>
<feature type="transmembrane region" description="Helical" evidence="1">
    <location>
        <begin position="20"/>
        <end position="40"/>
    </location>
</feature>
<evidence type="ECO:0000313" key="4">
    <source>
        <dbReference type="Proteomes" id="UP000550707"/>
    </source>
</evidence>
<evidence type="ECO:0000259" key="2">
    <source>
        <dbReference type="Pfam" id="PF25970"/>
    </source>
</evidence>
<keyword evidence="1" id="KW-1133">Transmembrane helix</keyword>
<feature type="transmembrane region" description="Helical" evidence="1">
    <location>
        <begin position="85"/>
        <end position="102"/>
    </location>
</feature>
<gene>
    <name evidence="3" type="ORF">HJG59_016228</name>
</gene>
<dbReference type="EMBL" id="JACASF010000018">
    <property type="protein sequence ID" value="KAF6421168.1"/>
    <property type="molecule type" value="Genomic_DNA"/>
</dbReference>
<protein>
    <submittedName>
        <fullName evidence="3">SEC22-like protein C, vesicle trafficking protein</fullName>
    </submittedName>
</protein>
<feature type="transmembrane region" description="Helical" evidence="1">
    <location>
        <begin position="60"/>
        <end position="78"/>
    </location>
</feature>
<sequence length="139" mass="15586">MNGHTRMHLEPAPSFRMEPVTALGVLSLVLNIMCAALNLIRGIHLAEHSGQVAHEEIGNILAFLIPFIACIFQCYLYLFYSPARTTKVVLMLLSICLGNVYLHGLRNLWQILFHIGVAFLSSHQILTRQLQEKQSDCGV</sequence>
<evidence type="ECO:0000256" key="1">
    <source>
        <dbReference type="SAM" id="Phobius"/>
    </source>
</evidence>
<dbReference type="Pfam" id="PF25970">
    <property type="entry name" value="SEC22a_C"/>
    <property type="match status" value="1"/>
</dbReference>